<dbReference type="EMBL" id="OZ034816">
    <property type="protein sequence ID" value="CAL1378093.1"/>
    <property type="molecule type" value="Genomic_DNA"/>
</dbReference>
<evidence type="ECO:0000313" key="2">
    <source>
        <dbReference type="Proteomes" id="UP001497516"/>
    </source>
</evidence>
<organism evidence="1 2">
    <name type="scientific">Linum trigynum</name>
    <dbReference type="NCBI Taxonomy" id="586398"/>
    <lineage>
        <taxon>Eukaryota</taxon>
        <taxon>Viridiplantae</taxon>
        <taxon>Streptophyta</taxon>
        <taxon>Embryophyta</taxon>
        <taxon>Tracheophyta</taxon>
        <taxon>Spermatophyta</taxon>
        <taxon>Magnoliopsida</taxon>
        <taxon>eudicotyledons</taxon>
        <taxon>Gunneridae</taxon>
        <taxon>Pentapetalae</taxon>
        <taxon>rosids</taxon>
        <taxon>fabids</taxon>
        <taxon>Malpighiales</taxon>
        <taxon>Linaceae</taxon>
        <taxon>Linum</taxon>
    </lineage>
</organism>
<keyword evidence="2" id="KW-1185">Reference proteome</keyword>
<gene>
    <name evidence="1" type="ORF">LTRI10_LOCUS19698</name>
</gene>
<accession>A0AAV2DWR8</accession>
<protein>
    <submittedName>
        <fullName evidence="1">Uncharacterized protein</fullName>
    </submittedName>
</protein>
<name>A0AAV2DWR8_9ROSI</name>
<sequence length="80" mass="9033">MQIAYPSTISIGVSRKSRGEDSSVTICLYYHGSKGVDNDVKTKPGLRLPQVDRALQQKQRWLVEQSVCYHCNGAKAVYRF</sequence>
<reference evidence="1 2" key="1">
    <citation type="submission" date="2024-04" db="EMBL/GenBank/DDBJ databases">
        <authorList>
            <person name="Fracassetti M."/>
        </authorList>
    </citation>
    <scope>NUCLEOTIDE SEQUENCE [LARGE SCALE GENOMIC DNA]</scope>
</reference>
<proteinExistence type="predicted"/>
<dbReference type="Proteomes" id="UP001497516">
    <property type="component" value="Chromosome 3"/>
</dbReference>
<dbReference type="AlphaFoldDB" id="A0AAV2DWR8"/>
<evidence type="ECO:0000313" key="1">
    <source>
        <dbReference type="EMBL" id="CAL1378093.1"/>
    </source>
</evidence>